<proteinExistence type="predicted"/>
<dbReference type="AlphaFoldDB" id="A0A5S9MJH3"/>
<evidence type="ECO:0000313" key="1">
    <source>
        <dbReference type="EMBL" id="BBP93580.1"/>
    </source>
</evidence>
<sequence>MVNRKDRLTDKEYKIISDHAGNIDNYQQHHTIEIGQQTLTVHDFLKIDRKLYGLTMQPEQSDEFIVAFHCPLPHQMTVSSKQDVQQRSTVIAQN</sequence>
<reference evidence="1 2" key="1">
    <citation type="submission" date="2019-12" db="EMBL/GenBank/DDBJ databases">
        <title>Full genome sequence of a Bacillus safensis strain isolated from commercially available natto in Indonesia.</title>
        <authorList>
            <person name="Yoshida M."/>
            <person name="Uomi M."/>
            <person name="Waturangi D."/>
            <person name="Ekaputri J.J."/>
            <person name="Setiamarga D.H.E."/>
        </authorList>
    </citation>
    <scope>NUCLEOTIDE SEQUENCE [LARGE SCALE GENOMIC DNA]</scope>
    <source>
        <strain evidence="1 2">IDN1</strain>
    </source>
</reference>
<protein>
    <submittedName>
        <fullName evidence="1">Uncharacterized protein</fullName>
    </submittedName>
</protein>
<accession>A0A5S9MJH3</accession>
<evidence type="ECO:0000313" key="2">
    <source>
        <dbReference type="Proteomes" id="UP000464658"/>
    </source>
</evidence>
<gene>
    <name evidence="1" type="ORF">BsIDN1_71980</name>
</gene>
<name>A0A5S9MJH3_BACIA</name>
<organism evidence="1 2">
    <name type="scientific">Bacillus safensis</name>
    <dbReference type="NCBI Taxonomy" id="561879"/>
    <lineage>
        <taxon>Bacteria</taxon>
        <taxon>Bacillati</taxon>
        <taxon>Bacillota</taxon>
        <taxon>Bacilli</taxon>
        <taxon>Bacillales</taxon>
        <taxon>Bacillaceae</taxon>
        <taxon>Bacillus</taxon>
    </lineage>
</organism>
<dbReference type="Proteomes" id="UP000464658">
    <property type="component" value="Chromosome"/>
</dbReference>
<dbReference type="EMBL" id="AP021906">
    <property type="protein sequence ID" value="BBP93580.1"/>
    <property type="molecule type" value="Genomic_DNA"/>
</dbReference>